<dbReference type="SMART" id="SM00382">
    <property type="entry name" value="AAA"/>
    <property type="match status" value="1"/>
</dbReference>
<dbReference type="Gene3D" id="3.10.28.10">
    <property type="entry name" value="Homing endonucleases"/>
    <property type="match status" value="1"/>
</dbReference>
<evidence type="ECO:0000256" key="3">
    <source>
        <dbReference type="ARBA" id="ARBA00022813"/>
    </source>
</evidence>
<dbReference type="GO" id="GO:0003887">
    <property type="term" value="F:DNA-directed DNA polymerase activity"/>
    <property type="evidence" value="ECO:0007669"/>
    <property type="project" value="InterPro"/>
</dbReference>
<dbReference type="Proteomes" id="UP000177478">
    <property type="component" value="Unassembled WGS sequence"/>
</dbReference>
<keyword evidence="3" id="KW-0068">Autocatalytic cleavage</keyword>
<dbReference type="STRING" id="1802689.A3F25_03070"/>
<dbReference type="Pfam" id="PF12169">
    <property type="entry name" value="DNA_pol3_gamma3"/>
    <property type="match status" value="1"/>
</dbReference>
<dbReference type="InterPro" id="IPR050238">
    <property type="entry name" value="DNA_Rep/Repair_Clamp_Loader"/>
</dbReference>
<dbReference type="InterPro" id="IPR003593">
    <property type="entry name" value="AAA+_ATPase"/>
</dbReference>
<dbReference type="InterPro" id="IPR004042">
    <property type="entry name" value="Intein_endonuc_central"/>
</dbReference>
<organism evidence="6 7">
    <name type="scientific">Candidatus Yanofskybacteria bacterium RIFCSPHIGHO2_12_FULL_45_19b</name>
    <dbReference type="NCBI Taxonomy" id="1802689"/>
    <lineage>
        <taxon>Bacteria</taxon>
        <taxon>Candidatus Yanofskyibacteriota</taxon>
    </lineage>
</organism>
<protein>
    <recommendedName>
        <fullName evidence="5">DOD-type homing endonuclease domain-containing protein</fullName>
    </recommendedName>
</protein>
<dbReference type="GO" id="GO:0004519">
    <property type="term" value="F:endonuclease activity"/>
    <property type="evidence" value="ECO:0007669"/>
    <property type="project" value="InterPro"/>
</dbReference>
<dbReference type="SUPFAM" id="SSF51294">
    <property type="entry name" value="Hedgehog/intein (Hint) domain"/>
    <property type="match status" value="1"/>
</dbReference>
<dbReference type="SUPFAM" id="SSF52540">
    <property type="entry name" value="P-loop containing nucleoside triphosphate hydrolases"/>
    <property type="match status" value="2"/>
</dbReference>
<dbReference type="InterPro" id="IPR004860">
    <property type="entry name" value="LAGLIDADG_dom"/>
</dbReference>
<dbReference type="Gene3D" id="2.170.16.10">
    <property type="entry name" value="Hedgehog/Intein (Hint) domain"/>
    <property type="match status" value="2"/>
</dbReference>
<dbReference type="InterPro" id="IPR022754">
    <property type="entry name" value="DNA_pol_III_gamma-3"/>
</dbReference>
<dbReference type="Pfam" id="PF14890">
    <property type="entry name" value="Intein_splicing"/>
    <property type="match status" value="1"/>
</dbReference>
<dbReference type="PROSITE" id="PS50817">
    <property type="entry name" value="INTEIN_N_TER"/>
    <property type="match status" value="1"/>
</dbReference>
<dbReference type="InterPro" id="IPR008921">
    <property type="entry name" value="DNA_pol3_clamp-load_cplx_C"/>
</dbReference>
<dbReference type="Gene3D" id="1.20.272.10">
    <property type="match status" value="1"/>
</dbReference>
<dbReference type="InterPro" id="IPR036844">
    <property type="entry name" value="Hint_dom_sf"/>
</dbReference>
<dbReference type="GO" id="GO:0003677">
    <property type="term" value="F:DNA binding"/>
    <property type="evidence" value="ECO:0007669"/>
    <property type="project" value="InterPro"/>
</dbReference>
<dbReference type="NCBIfam" id="TIGR01443">
    <property type="entry name" value="intein_Cterm"/>
    <property type="match status" value="1"/>
</dbReference>
<keyword evidence="2" id="KW-0548">Nucleotidyltransferase</keyword>
<dbReference type="GO" id="GO:0016539">
    <property type="term" value="P:intein-mediated protein splicing"/>
    <property type="evidence" value="ECO:0007669"/>
    <property type="project" value="InterPro"/>
</dbReference>
<sequence>MVLYRKYRPQTFAEVVGQEHVVDTLRGAIKSNAVAHGYLFTGSRGSGKTTLARLLAKAVNCTNLSKTSYDVCGKCDSCKEIEEGRSLDLIEIDAASNRGIDEIRAVRDSAQVSPFGNGWKTFVIDECLTADHLITMADGTVMAISDIKNGDLVSSIDLEKGKVVSRKVSNFFQRYTDELIKIKGSQATLTCTPTHKLWVLRSGTFQLLKAVEITRSDFLISPVQLPHLSQNNLQPDQLTLLAIIQCDGHVSKDSNTIQVEISKDRNYFIRQIRAGVKAWGVSARPVITRTKRGTTLIRIYSQELKQRLLSLGCPAGKKSALIDIPDQVFEAPLSSIKNYIDAAFCCEGDASRTKSNRLFKLSFTSVSKQFALKLQLLLKKFGIATSLMTIERELANHSTVYRINITGYDLRLFQEIIGLSMARKARVLKGQLTTKLKTDTMPFQSILLDLREKLNIKHSILNKSGVFLGADQNLTRDSFSSFINLAGLGGEFGKFLNFRYEKINELTYIKEKTPVYDFTVADTHTFIVNGICSSNCHMLTKEAFNALLKTLEEPPAKTLFVLATTEPQRVPATIMSRVQRFDFKKLTVAQIAGKLAMIAKAEKIKISPEAIRQVALMAEGALRDAESALGKLIDFCGNEIEDESLGEVLGIISLGVVGEFLSFLVNREGDRATLLVNRLHDSGVDLDHFGKNALEYCRYILSVRANPNSLPALGQNIGEAHAQQVATLAGQADSKMILRIITALLRAQQEMKISPIPQLPLEIAIMELTGG</sequence>
<evidence type="ECO:0000259" key="5">
    <source>
        <dbReference type="PROSITE" id="PS50819"/>
    </source>
</evidence>
<evidence type="ECO:0000256" key="2">
    <source>
        <dbReference type="ARBA" id="ARBA00022695"/>
    </source>
</evidence>
<dbReference type="InterPro" id="IPR027434">
    <property type="entry name" value="Homing_endonucl"/>
</dbReference>
<dbReference type="SMART" id="SM00306">
    <property type="entry name" value="HintN"/>
    <property type="match status" value="1"/>
</dbReference>
<evidence type="ECO:0000256" key="4">
    <source>
        <dbReference type="ARBA" id="ARBA00023000"/>
    </source>
</evidence>
<evidence type="ECO:0000256" key="1">
    <source>
        <dbReference type="ARBA" id="ARBA00022679"/>
    </source>
</evidence>
<dbReference type="SUPFAM" id="SSF55608">
    <property type="entry name" value="Homing endonucleases"/>
    <property type="match status" value="1"/>
</dbReference>
<feature type="domain" description="DOD-type homing endonuclease" evidence="5">
    <location>
        <begin position="240"/>
        <end position="383"/>
    </location>
</feature>
<dbReference type="NCBIfam" id="TIGR01445">
    <property type="entry name" value="intein_Nterm"/>
    <property type="match status" value="1"/>
</dbReference>
<dbReference type="InterPro" id="IPR003587">
    <property type="entry name" value="Hint_dom_N"/>
</dbReference>
<dbReference type="InterPro" id="IPR006141">
    <property type="entry name" value="Intein_N"/>
</dbReference>
<dbReference type="SUPFAM" id="SSF48019">
    <property type="entry name" value="post-AAA+ oligomerization domain-like"/>
    <property type="match status" value="1"/>
</dbReference>
<reference evidence="6 7" key="1">
    <citation type="journal article" date="2016" name="Nat. Commun.">
        <title>Thousands of microbial genomes shed light on interconnected biogeochemical processes in an aquifer system.</title>
        <authorList>
            <person name="Anantharaman K."/>
            <person name="Brown C.T."/>
            <person name="Hug L.A."/>
            <person name="Sharon I."/>
            <person name="Castelle C.J."/>
            <person name="Probst A.J."/>
            <person name="Thomas B.C."/>
            <person name="Singh A."/>
            <person name="Wilkins M.J."/>
            <person name="Karaoz U."/>
            <person name="Brodie E.L."/>
            <person name="Williams K.H."/>
            <person name="Hubbard S.S."/>
            <person name="Banfield J.F."/>
        </authorList>
    </citation>
    <scope>NUCLEOTIDE SEQUENCE [LARGE SCALE GENOMIC DNA]</scope>
</reference>
<dbReference type="InterPro" id="IPR045085">
    <property type="entry name" value="HLD_clamp_pol_III_gamma_tau"/>
</dbReference>
<keyword evidence="4" id="KW-0651">Protein splicing</keyword>
<keyword evidence="1" id="KW-0808">Transferase</keyword>
<dbReference type="Pfam" id="PF14528">
    <property type="entry name" value="LAGLIDADG_3"/>
    <property type="match status" value="1"/>
</dbReference>
<dbReference type="CDD" id="cd18137">
    <property type="entry name" value="HLD_clamp_pol_III_gamma_tau"/>
    <property type="match status" value="1"/>
</dbReference>
<accession>A0A1F8G162</accession>
<dbReference type="Gene3D" id="1.10.8.60">
    <property type="match status" value="1"/>
</dbReference>
<dbReference type="EMBL" id="MGKD01000031">
    <property type="protein sequence ID" value="OGN18760.1"/>
    <property type="molecule type" value="Genomic_DNA"/>
</dbReference>
<dbReference type="AlphaFoldDB" id="A0A1F8G162"/>
<evidence type="ECO:0000313" key="7">
    <source>
        <dbReference type="Proteomes" id="UP000177478"/>
    </source>
</evidence>
<dbReference type="PANTHER" id="PTHR11669:SF0">
    <property type="entry name" value="PROTEIN STICHEL-LIKE 2"/>
    <property type="match status" value="1"/>
</dbReference>
<dbReference type="Pfam" id="PF13177">
    <property type="entry name" value="DNA_pol3_delta2"/>
    <property type="match status" value="2"/>
</dbReference>
<dbReference type="Gene3D" id="3.40.50.300">
    <property type="entry name" value="P-loop containing nucleotide triphosphate hydrolases"/>
    <property type="match status" value="2"/>
</dbReference>
<evidence type="ECO:0000313" key="6">
    <source>
        <dbReference type="EMBL" id="OGN18760.1"/>
    </source>
</evidence>
<dbReference type="PANTHER" id="PTHR11669">
    <property type="entry name" value="REPLICATION FACTOR C / DNA POLYMERASE III GAMMA-TAU SUBUNIT"/>
    <property type="match status" value="1"/>
</dbReference>
<dbReference type="GO" id="GO:0006261">
    <property type="term" value="P:DNA-templated DNA replication"/>
    <property type="evidence" value="ECO:0007669"/>
    <property type="project" value="TreeGrafter"/>
</dbReference>
<name>A0A1F8G162_9BACT</name>
<dbReference type="CDD" id="cd00081">
    <property type="entry name" value="Hint"/>
    <property type="match status" value="2"/>
</dbReference>
<dbReference type="InterPro" id="IPR030934">
    <property type="entry name" value="Intein_C"/>
</dbReference>
<proteinExistence type="predicted"/>
<comment type="caution">
    <text evidence="6">The sequence shown here is derived from an EMBL/GenBank/DDBJ whole genome shotgun (WGS) entry which is preliminary data.</text>
</comment>
<dbReference type="InterPro" id="IPR027417">
    <property type="entry name" value="P-loop_NTPase"/>
</dbReference>
<gene>
    <name evidence="6" type="ORF">A3F25_03070</name>
</gene>
<dbReference type="PROSITE" id="PS50819">
    <property type="entry name" value="INTEIN_ENDONUCLEASE"/>
    <property type="match status" value="1"/>
</dbReference>
<dbReference type="CDD" id="cd00009">
    <property type="entry name" value="AAA"/>
    <property type="match status" value="1"/>
</dbReference>
<dbReference type="SMART" id="SM00305">
    <property type="entry name" value="HintC"/>
    <property type="match status" value="1"/>
</dbReference>
<dbReference type="InterPro" id="IPR003586">
    <property type="entry name" value="Hint_dom_C"/>
</dbReference>
<dbReference type="PROSITE" id="PS50818">
    <property type="entry name" value="INTEIN_C_TER"/>
    <property type="match status" value="1"/>
</dbReference>